<evidence type="ECO:0000256" key="1">
    <source>
        <dbReference type="ARBA" id="ARBA00007837"/>
    </source>
</evidence>
<dbReference type="InterPro" id="IPR006319">
    <property type="entry name" value="PEP_synth"/>
</dbReference>
<dbReference type="PANTHER" id="PTHR43030">
    <property type="entry name" value="PHOSPHOENOLPYRUVATE SYNTHASE"/>
    <property type="match status" value="1"/>
</dbReference>
<dbReference type="Proteomes" id="UP000179014">
    <property type="component" value="Unassembled WGS sequence"/>
</dbReference>
<evidence type="ECO:0000256" key="2">
    <source>
        <dbReference type="ARBA" id="ARBA00022741"/>
    </source>
</evidence>
<reference evidence="5 6" key="1">
    <citation type="journal article" date="2016" name="Nat. Commun.">
        <title>Thousands of microbial genomes shed light on interconnected biogeochemical processes in an aquifer system.</title>
        <authorList>
            <person name="Anantharaman K."/>
            <person name="Brown C.T."/>
            <person name="Hug L.A."/>
            <person name="Sharon I."/>
            <person name="Castelle C.J."/>
            <person name="Probst A.J."/>
            <person name="Thomas B.C."/>
            <person name="Singh A."/>
            <person name="Wilkins M.J."/>
            <person name="Karaoz U."/>
            <person name="Brodie E.L."/>
            <person name="Williams K.H."/>
            <person name="Hubbard S.S."/>
            <person name="Banfield J.F."/>
        </authorList>
    </citation>
    <scope>NUCLEOTIDE SEQUENCE [LARGE SCALE GENOMIC DNA]</scope>
</reference>
<evidence type="ECO:0000313" key="6">
    <source>
        <dbReference type="Proteomes" id="UP000179014"/>
    </source>
</evidence>
<evidence type="ECO:0000313" key="5">
    <source>
        <dbReference type="EMBL" id="OGG41004.1"/>
    </source>
</evidence>
<gene>
    <name evidence="5" type="ORF">A2118_00405</name>
</gene>
<keyword evidence="2" id="KW-0547">Nucleotide-binding</keyword>
<evidence type="ECO:0000259" key="4">
    <source>
        <dbReference type="Pfam" id="PF00391"/>
    </source>
</evidence>
<dbReference type="Pfam" id="PF00391">
    <property type="entry name" value="PEP-utilizers"/>
    <property type="match status" value="1"/>
</dbReference>
<accession>A0A1F6BVM2</accession>
<dbReference type="GO" id="GO:0008986">
    <property type="term" value="F:pyruvate, water dikinase activity"/>
    <property type="evidence" value="ECO:0007669"/>
    <property type="project" value="InterPro"/>
</dbReference>
<dbReference type="EMBL" id="MFKN01000020">
    <property type="protein sequence ID" value="OGG41004.1"/>
    <property type="molecule type" value="Genomic_DNA"/>
</dbReference>
<protein>
    <recommendedName>
        <fullName evidence="4">PEP-utilising enzyme mobile domain-containing protein</fullName>
    </recommendedName>
</protein>
<dbReference type="InterPro" id="IPR008279">
    <property type="entry name" value="PEP-util_enz_mobile_dom"/>
</dbReference>
<dbReference type="PROSITE" id="PS00370">
    <property type="entry name" value="PEP_ENZYMES_PHOS_SITE"/>
    <property type="match status" value="1"/>
</dbReference>
<dbReference type="AlphaFoldDB" id="A0A1F6BVM2"/>
<dbReference type="SUPFAM" id="SSF52009">
    <property type="entry name" value="Phosphohistidine domain"/>
    <property type="match status" value="1"/>
</dbReference>
<organism evidence="5 6">
    <name type="scientific">Candidatus Kaiserbacteria bacterium GWA2_50_9</name>
    <dbReference type="NCBI Taxonomy" id="1798474"/>
    <lineage>
        <taxon>Bacteria</taxon>
        <taxon>Candidatus Kaiseribacteriota</taxon>
    </lineage>
</organism>
<comment type="similarity">
    <text evidence="1">Belongs to the PEP-utilizing enzyme family.</text>
</comment>
<name>A0A1F6BVM2_9BACT</name>
<dbReference type="PANTHER" id="PTHR43030:SF1">
    <property type="entry name" value="PHOSPHOENOLPYRUVATE SYNTHASE"/>
    <property type="match status" value="1"/>
</dbReference>
<sequence length="477" mass="54045">MIKTHPFVERFIKEIGKDTPMSLEGNLSALIAFGSFNHEWSELIREQYGFSFGPLLSVVQGKHCVVAFSRDTYYNTMLEGFEKFKQQGENMRHVTKFEQSWRDSDALVKEFPLETIPKMGNEELRALLVRTFNITKASYSASVFSEMLDENAVKGMYTTAGGTEREFGEFFRISSSPTFESFALRIDQMLVESISLSETQSFFSDYFITPPLEEIGKKRETLIAERGGRAAIEKDIGHIHKELALNKTAADSYRPTLSVPLQTVFDYVQLCMYTRDVRRLPFNKLFTLGSNIARELCKREGITQNRAPYFFPWELTKGPISEDLKEEIEKRMQNGYLCYMSTDGATVGYDSIDEVRTQLFAFVDSYSAGKELVGSAAYRGQVKGTIQIIRSEKDFPTFKRGNILVTSMTRPEFVPLMKRASAIITDEGGVTCHAAIVSRELKLPCITGTKNATRVLHDGDVVEVDAEKGIVRILERK</sequence>
<proteinExistence type="inferred from homology"/>
<dbReference type="GO" id="GO:0005524">
    <property type="term" value="F:ATP binding"/>
    <property type="evidence" value="ECO:0007669"/>
    <property type="project" value="UniProtKB-KW"/>
</dbReference>
<dbReference type="InterPro" id="IPR018274">
    <property type="entry name" value="PEP_util_AS"/>
</dbReference>
<comment type="caution">
    <text evidence="5">The sequence shown here is derived from an EMBL/GenBank/DDBJ whole genome shotgun (WGS) entry which is preliminary data.</text>
</comment>
<dbReference type="STRING" id="1798474.A2118_00405"/>
<feature type="domain" description="PEP-utilising enzyme mobile" evidence="4">
    <location>
        <begin position="398"/>
        <end position="469"/>
    </location>
</feature>
<dbReference type="Gene3D" id="3.50.30.10">
    <property type="entry name" value="Phosphohistidine domain"/>
    <property type="match status" value="1"/>
</dbReference>
<evidence type="ECO:0000256" key="3">
    <source>
        <dbReference type="ARBA" id="ARBA00022840"/>
    </source>
</evidence>
<dbReference type="InterPro" id="IPR036637">
    <property type="entry name" value="Phosphohistidine_dom_sf"/>
</dbReference>
<keyword evidence="3" id="KW-0067">ATP-binding</keyword>